<reference evidence="1" key="2">
    <citation type="journal article" date="2015" name="Data Brief">
        <title>Shoot transcriptome of the giant reed, Arundo donax.</title>
        <authorList>
            <person name="Barrero R.A."/>
            <person name="Guerrero F.D."/>
            <person name="Moolhuijzen P."/>
            <person name="Goolsby J.A."/>
            <person name="Tidwell J."/>
            <person name="Bellgard S.E."/>
            <person name="Bellgard M.I."/>
        </authorList>
    </citation>
    <scope>NUCLEOTIDE SEQUENCE</scope>
    <source>
        <tissue evidence="1">Shoot tissue taken approximately 20 cm above the soil surface</tissue>
    </source>
</reference>
<name>A0A0A9ACE3_ARUDO</name>
<dbReference type="EMBL" id="GBRH01251290">
    <property type="protein sequence ID" value="JAD46605.1"/>
    <property type="molecule type" value="Transcribed_RNA"/>
</dbReference>
<reference evidence="1" key="1">
    <citation type="submission" date="2014-09" db="EMBL/GenBank/DDBJ databases">
        <authorList>
            <person name="Magalhaes I.L.F."/>
            <person name="Oliveira U."/>
            <person name="Santos F.R."/>
            <person name="Vidigal T.H.D.A."/>
            <person name="Brescovit A.D."/>
            <person name="Santos A.J."/>
        </authorList>
    </citation>
    <scope>NUCLEOTIDE SEQUENCE</scope>
    <source>
        <tissue evidence="1">Shoot tissue taken approximately 20 cm above the soil surface</tissue>
    </source>
</reference>
<proteinExistence type="predicted"/>
<sequence length="29" mass="3296">MALHASSHILLVVQRQQSACMLNRADEWS</sequence>
<protein>
    <submittedName>
        <fullName evidence="1">Uncharacterized protein</fullName>
    </submittedName>
</protein>
<dbReference type="AlphaFoldDB" id="A0A0A9ACE3"/>
<evidence type="ECO:0000313" key="1">
    <source>
        <dbReference type="EMBL" id="JAD46605.1"/>
    </source>
</evidence>
<organism evidence="1">
    <name type="scientific">Arundo donax</name>
    <name type="common">Giant reed</name>
    <name type="synonym">Donax arundinaceus</name>
    <dbReference type="NCBI Taxonomy" id="35708"/>
    <lineage>
        <taxon>Eukaryota</taxon>
        <taxon>Viridiplantae</taxon>
        <taxon>Streptophyta</taxon>
        <taxon>Embryophyta</taxon>
        <taxon>Tracheophyta</taxon>
        <taxon>Spermatophyta</taxon>
        <taxon>Magnoliopsida</taxon>
        <taxon>Liliopsida</taxon>
        <taxon>Poales</taxon>
        <taxon>Poaceae</taxon>
        <taxon>PACMAD clade</taxon>
        <taxon>Arundinoideae</taxon>
        <taxon>Arundineae</taxon>
        <taxon>Arundo</taxon>
    </lineage>
</organism>
<accession>A0A0A9ACE3</accession>